<keyword evidence="6 8" id="KW-0456">Lyase</keyword>
<comment type="pathway">
    <text evidence="1 8">Purine metabolism; 7-cyano-7-deazaguanine biosynthesis.</text>
</comment>
<keyword evidence="8" id="KW-0671">Queuosine biosynthesis</keyword>
<dbReference type="InterPro" id="IPR007115">
    <property type="entry name" value="6-PTP_synth/QueD"/>
</dbReference>
<name>A0ABS2V4F2_9ACTN</name>
<keyword evidence="4 8" id="KW-0479">Metal-binding</keyword>
<comment type="cofactor">
    <cofactor evidence="8">
        <name>Zn(2+)</name>
        <dbReference type="ChEBI" id="CHEBI:29105"/>
    </cofactor>
    <text evidence="8">Binds 1 zinc ion per subunit.</text>
</comment>
<dbReference type="Proteomes" id="UP000664109">
    <property type="component" value="Unassembled WGS sequence"/>
</dbReference>
<evidence type="ECO:0000313" key="10">
    <source>
        <dbReference type="Proteomes" id="UP000664109"/>
    </source>
</evidence>
<evidence type="ECO:0000313" key="9">
    <source>
        <dbReference type="EMBL" id="MBM9624710.1"/>
    </source>
</evidence>
<dbReference type="EC" id="4.-.-.-" evidence="8"/>
<dbReference type="InterPro" id="IPR038418">
    <property type="entry name" value="6-PTP_synth/QueD_sf"/>
</dbReference>
<keyword evidence="10" id="KW-1185">Reference proteome</keyword>
<dbReference type="PANTHER" id="PTHR12589:SF7">
    <property type="entry name" value="6-PYRUVOYL TETRAHYDROBIOPTERIN SYNTHASE"/>
    <property type="match status" value="1"/>
</dbReference>
<comment type="caution">
    <text evidence="9">The sequence shown here is derived from an EMBL/GenBank/DDBJ whole genome shotgun (WGS) entry which is preliminary data.</text>
</comment>
<organism evidence="9 10">
    <name type="scientific">Streptomyces zhihengii</name>
    <dbReference type="NCBI Taxonomy" id="1818004"/>
    <lineage>
        <taxon>Bacteria</taxon>
        <taxon>Bacillati</taxon>
        <taxon>Actinomycetota</taxon>
        <taxon>Actinomycetes</taxon>
        <taxon>Kitasatosporales</taxon>
        <taxon>Streptomycetaceae</taxon>
        <taxon>Streptomyces</taxon>
    </lineage>
</organism>
<geneLocation type="plasmid" evidence="9">
    <name>unnamed1</name>
</geneLocation>
<gene>
    <name evidence="9" type="ORF">JE024_40000</name>
</gene>
<reference evidence="9 10" key="1">
    <citation type="journal article" date="2016" name="Arch. Microbiol.">
        <title>Streptomyces zhihengii sp. nov., isolated from rhizospheric soil of Psammosilene tunicoides.</title>
        <authorList>
            <person name="Huang M.J."/>
            <person name="Fei J.J."/>
            <person name="Salam N."/>
            <person name="Kim C.J."/>
            <person name="Hozzein W.N."/>
            <person name="Xiao M."/>
            <person name="Huang H.Q."/>
            <person name="Li W.J."/>
        </authorList>
    </citation>
    <scope>NUCLEOTIDE SEQUENCE [LARGE SCALE GENOMIC DNA]</scope>
    <source>
        <strain evidence="9 10">YIM T102</strain>
    </source>
</reference>
<evidence type="ECO:0000256" key="4">
    <source>
        <dbReference type="ARBA" id="ARBA00022723"/>
    </source>
</evidence>
<comment type="catalytic activity">
    <reaction evidence="7 8">
        <text>7,8-dihydroneopterin 3'-triphosphate + H2O = 6-carboxy-5,6,7,8-tetrahydropterin + triphosphate + acetaldehyde + 2 H(+)</text>
        <dbReference type="Rhea" id="RHEA:27966"/>
        <dbReference type="ChEBI" id="CHEBI:15343"/>
        <dbReference type="ChEBI" id="CHEBI:15377"/>
        <dbReference type="ChEBI" id="CHEBI:15378"/>
        <dbReference type="ChEBI" id="CHEBI:18036"/>
        <dbReference type="ChEBI" id="CHEBI:58462"/>
        <dbReference type="ChEBI" id="CHEBI:61032"/>
        <dbReference type="EC" id="4.1.2.50"/>
    </reaction>
</comment>
<dbReference type="SUPFAM" id="SSF55620">
    <property type="entry name" value="Tetrahydrobiopterin biosynthesis enzymes-like"/>
    <property type="match status" value="1"/>
</dbReference>
<comment type="similarity">
    <text evidence="2 8">Belongs to the PTPS family. QueD subfamily.</text>
</comment>
<sequence length="131" mass="14822">MSAVRGWTRIGKQFQFHAAHQLLSLPEGHKCRREHGHTYTVEVVWTAQVLTGPGFVTDFANFGPFKRFIDDHLDHQNLNKVLEIEPTSENLARLLAEWLIEQLEPVIEGQLVSVSVSESPSSWATFEVARG</sequence>
<dbReference type="EMBL" id="JAFEJA010000003">
    <property type="protein sequence ID" value="MBM9624710.1"/>
    <property type="molecule type" value="Genomic_DNA"/>
</dbReference>
<keyword evidence="5 8" id="KW-0862">Zinc</keyword>
<dbReference type="PIRSF" id="PIRSF006113">
    <property type="entry name" value="PTP_synth"/>
    <property type="match status" value="1"/>
</dbReference>
<evidence type="ECO:0000256" key="3">
    <source>
        <dbReference type="ARBA" id="ARBA00018141"/>
    </source>
</evidence>
<accession>A0ABS2V4F2</accession>
<evidence type="ECO:0000256" key="6">
    <source>
        <dbReference type="ARBA" id="ARBA00023239"/>
    </source>
</evidence>
<protein>
    <recommendedName>
        <fullName evidence="3 8">6-carboxy-5,6,7,8-tetrahydropterin synthase</fullName>
        <ecNumber evidence="8">4.-.-.-</ecNumber>
    </recommendedName>
</protein>
<keyword evidence="9" id="KW-0614">Plasmid</keyword>
<evidence type="ECO:0000256" key="5">
    <source>
        <dbReference type="ARBA" id="ARBA00022833"/>
    </source>
</evidence>
<evidence type="ECO:0000256" key="1">
    <source>
        <dbReference type="ARBA" id="ARBA00005061"/>
    </source>
</evidence>
<dbReference type="PANTHER" id="PTHR12589">
    <property type="entry name" value="PYRUVOYL TETRAHYDROBIOPTERIN SYNTHASE"/>
    <property type="match status" value="1"/>
</dbReference>
<evidence type="ECO:0000256" key="8">
    <source>
        <dbReference type="PIRNR" id="PIRNR006113"/>
    </source>
</evidence>
<dbReference type="Pfam" id="PF01242">
    <property type="entry name" value="PTPS"/>
    <property type="match status" value="1"/>
</dbReference>
<evidence type="ECO:0000256" key="2">
    <source>
        <dbReference type="ARBA" id="ARBA00008900"/>
    </source>
</evidence>
<dbReference type="RefSeq" id="WP_205378855.1">
    <property type="nucleotide sequence ID" value="NZ_JAFEJA010000003.1"/>
</dbReference>
<proteinExistence type="inferred from homology"/>
<evidence type="ECO:0000256" key="7">
    <source>
        <dbReference type="ARBA" id="ARBA00048807"/>
    </source>
</evidence>
<dbReference type="Gene3D" id="3.30.479.10">
    <property type="entry name" value="6-pyruvoyl tetrahydropterin synthase/QueD"/>
    <property type="match status" value="2"/>
</dbReference>